<dbReference type="InterPro" id="IPR050471">
    <property type="entry name" value="AB_hydrolase"/>
</dbReference>
<keyword evidence="3" id="KW-0378">Hydrolase</keyword>
<evidence type="ECO:0000313" key="3">
    <source>
        <dbReference type="EMBL" id="MFD1935566.1"/>
    </source>
</evidence>
<dbReference type="PANTHER" id="PTHR43433">
    <property type="entry name" value="HYDROLASE, ALPHA/BETA FOLD FAMILY PROTEIN"/>
    <property type="match status" value="1"/>
</dbReference>
<dbReference type="PANTHER" id="PTHR43433:SF5">
    <property type="entry name" value="AB HYDROLASE-1 DOMAIN-CONTAINING PROTEIN"/>
    <property type="match status" value="1"/>
</dbReference>
<organism evidence="3 4">
    <name type="scientific">Nonomuraea mangrovi</name>
    <dbReference type="NCBI Taxonomy" id="2316207"/>
    <lineage>
        <taxon>Bacteria</taxon>
        <taxon>Bacillati</taxon>
        <taxon>Actinomycetota</taxon>
        <taxon>Actinomycetes</taxon>
        <taxon>Streptosporangiales</taxon>
        <taxon>Streptosporangiaceae</taxon>
        <taxon>Nonomuraea</taxon>
    </lineage>
</organism>
<evidence type="ECO:0000259" key="2">
    <source>
        <dbReference type="Pfam" id="PF00561"/>
    </source>
</evidence>
<proteinExistence type="predicted"/>
<sequence length="104" mass="11352">MRACRRASAGNSGRRAWRRGCRPRWTSSSSSPRRTFTAELPQIDIPVLVVHGEDDQIVPIAASALKTAELLPRATLKIVPGAPHSLVGAFEETFNRALLEFVAS</sequence>
<dbReference type="Proteomes" id="UP001597368">
    <property type="component" value="Unassembled WGS sequence"/>
</dbReference>
<dbReference type="Pfam" id="PF00561">
    <property type="entry name" value="Abhydrolase_1"/>
    <property type="match status" value="1"/>
</dbReference>
<dbReference type="InterPro" id="IPR029058">
    <property type="entry name" value="AB_hydrolase_fold"/>
</dbReference>
<dbReference type="InterPro" id="IPR000073">
    <property type="entry name" value="AB_hydrolase_1"/>
</dbReference>
<keyword evidence="4" id="KW-1185">Reference proteome</keyword>
<feature type="compositionally biased region" description="Low complexity" evidence="1">
    <location>
        <begin position="23"/>
        <end position="33"/>
    </location>
</feature>
<protein>
    <submittedName>
        <fullName evidence="3">Alpha/beta fold hydrolase</fullName>
    </submittedName>
</protein>
<feature type="compositionally biased region" description="Low complexity" evidence="1">
    <location>
        <begin position="1"/>
        <end position="14"/>
    </location>
</feature>
<evidence type="ECO:0000313" key="4">
    <source>
        <dbReference type="Proteomes" id="UP001597368"/>
    </source>
</evidence>
<feature type="domain" description="AB hydrolase-1" evidence="2">
    <location>
        <begin position="37"/>
        <end position="86"/>
    </location>
</feature>
<comment type="caution">
    <text evidence="3">The sequence shown here is derived from an EMBL/GenBank/DDBJ whole genome shotgun (WGS) entry which is preliminary data.</text>
</comment>
<dbReference type="EMBL" id="JBHUFV010000043">
    <property type="protein sequence ID" value="MFD1935566.1"/>
    <property type="molecule type" value="Genomic_DNA"/>
</dbReference>
<accession>A0ABW4T1F3</accession>
<gene>
    <name evidence="3" type="ORF">ACFSKW_29265</name>
</gene>
<reference evidence="4" key="1">
    <citation type="journal article" date="2019" name="Int. J. Syst. Evol. Microbiol.">
        <title>The Global Catalogue of Microorganisms (GCM) 10K type strain sequencing project: providing services to taxonomists for standard genome sequencing and annotation.</title>
        <authorList>
            <consortium name="The Broad Institute Genomics Platform"/>
            <consortium name="The Broad Institute Genome Sequencing Center for Infectious Disease"/>
            <person name="Wu L."/>
            <person name="Ma J."/>
        </authorList>
    </citation>
    <scope>NUCLEOTIDE SEQUENCE [LARGE SCALE GENOMIC DNA]</scope>
    <source>
        <strain evidence="4">ICMP 6774ER</strain>
    </source>
</reference>
<dbReference type="SUPFAM" id="SSF53474">
    <property type="entry name" value="alpha/beta-Hydrolases"/>
    <property type="match status" value="1"/>
</dbReference>
<evidence type="ECO:0000256" key="1">
    <source>
        <dbReference type="SAM" id="MobiDB-lite"/>
    </source>
</evidence>
<name>A0ABW4T1F3_9ACTN</name>
<feature type="region of interest" description="Disordered" evidence="1">
    <location>
        <begin position="1"/>
        <end position="33"/>
    </location>
</feature>
<dbReference type="GO" id="GO:0016787">
    <property type="term" value="F:hydrolase activity"/>
    <property type="evidence" value="ECO:0007669"/>
    <property type="project" value="UniProtKB-KW"/>
</dbReference>
<dbReference type="Gene3D" id="3.40.50.1820">
    <property type="entry name" value="alpha/beta hydrolase"/>
    <property type="match status" value="1"/>
</dbReference>